<dbReference type="Gene3D" id="3.40.50.300">
    <property type="entry name" value="P-loop containing nucleotide triphosphate hydrolases"/>
    <property type="match status" value="1"/>
</dbReference>
<feature type="region of interest" description="Disordered" evidence="1">
    <location>
        <begin position="688"/>
        <end position="708"/>
    </location>
</feature>
<evidence type="ECO:0008006" key="4">
    <source>
        <dbReference type="Google" id="ProtNLM"/>
    </source>
</evidence>
<proteinExistence type="predicted"/>
<evidence type="ECO:0000256" key="1">
    <source>
        <dbReference type="SAM" id="MobiDB-lite"/>
    </source>
</evidence>
<organism evidence="2 3">
    <name type="scientific">Nocardiopsis kunsanensis</name>
    <dbReference type="NCBI Taxonomy" id="141693"/>
    <lineage>
        <taxon>Bacteria</taxon>
        <taxon>Bacillati</taxon>
        <taxon>Actinomycetota</taxon>
        <taxon>Actinomycetes</taxon>
        <taxon>Streptosporangiales</taxon>
        <taxon>Nocardiopsidaceae</taxon>
        <taxon>Nocardiopsis</taxon>
    </lineage>
</organism>
<dbReference type="Proteomes" id="UP000654947">
    <property type="component" value="Unassembled WGS sequence"/>
</dbReference>
<evidence type="ECO:0000313" key="2">
    <source>
        <dbReference type="EMBL" id="GHD31175.1"/>
    </source>
</evidence>
<sequence length="708" mass="76702">MDVERPPMLPHDSDRNRVTSDQVSGTVVQIGSVQGHVHTGTAHLPTPRQLPGGPRLFADREDAVRRLHELHEAAAPAVVLHGTGGVGKTALATHFLSSVADTFTDGVLHCDLLGFSGDAPADPGDVLDRFLRDLGAAPEHIPRDLAGRVAAFRTRTHGRRLGLLLDNAVSAAQVRPLLPGEGDHLVLVTTRLHLNGLRLDGAEFLELGPLDGSGTAELVRRILSDDRPRDEPDSLHALTGLCAGLPLAVCAAVSGLTVRRHQPLSRLVERLSRARHRLSAFGAETEMSVEAVLTESYRWLSPDAQRMYRLLGLSPGRDLTPEAAGALAGLSEEETEELLTELLTVSLLEEGAGGRLRQHDLTRLHARARAEDEGTEQEREEALDQVLEHYLTTAAAADQVLNPGRWHLAPVFDRLSASSFTTRADALAWSETELETLRSCVRFTHTSGRHESCWQLCEALRNLFILRKHYAVWEECYTTGLASAKALDSPTAQANMLGSLAGLHLALGSPEKAADLQSQAHELWRSAGHVRGQASASEGLGVCDLTRGRPEQARIHFTEYLALHEEIGDLRGTTLGHRRLGEASRDCRDFTTAVAHFTSALEGLPADIEPYQRMRTLIGLSDTHIRRGHLGSSGPLLEEALSLSFATGASGEEANVRSQLAEVALGRGAVREARAHLTQALALRSALRDPRAEETRHRLSGLSEAPPP</sequence>
<gene>
    <name evidence="2" type="ORF">GCM10007147_33790</name>
</gene>
<dbReference type="InterPro" id="IPR027417">
    <property type="entry name" value="P-loop_NTPase"/>
</dbReference>
<dbReference type="AlphaFoldDB" id="A0A918XGG3"/>
<keyword evidence="3" id="KW-1185">Reference proteome</keyword>
<dbReference type="InterPro" id="IPR011990">
    <property type="entry name" value="TPR-like_helical_dom_sf"/>
</dbReference>
<feature type="region of interest" description="Disordered" evidence="1">
    <location>
        <begin position="1"/>
        <end position="21"/>
    </location>
</feature>
<name>A0A918XGG3_9ACTN</name>
<evidence type="ECO:0000313" key="3">
    <source>
        <dbReference type="Proteomes" id="UP000654947"/>
    </source>
</evidence>
<feature type="compositionally biased region" description="Basic and acidic residues" evidence="1">
    <location>
        <begin position="688"/>
        <end position="697"/>
    </location>
</feature>
<dbReference type="Gene3D" id="1.25.40.10">
    <property type="entry name" value="Tetratricopeptide repeat domain"/>
    <property type="match status" value="2"/>
</dbReference>
<dbReference type="Pfam" id="PF13424">
    <property type="entry name" value="TPR_12"/>
    <property type="match status" value="1"/>
</dbReference>
<dbReference type="PANTHER" id="PTHR47691:SF3">
    <property type="entry name" value="HTH-TYPE TRANSCRIPTIONAL REGULATOR RV0890C-RELATED"/>
    <property type="match status" value="1"/>
</dbReference>
<dbReference type="SUPFAM" id="SSF52540">
    <property type="entry name" value="P-loop containing nucleoside triphosphate hydrolases"/>
    <property type="match status" value="1"/>
</dbReference>
<comment type="caution">
    <text evidence="2">The sequence shown here is derived from an EMBL/GenBank/DDBJ whole genome shotgun (WGS) entry which is preliminary data.</text>
</comment>
<dbReference type="PRINTS" id="PR00364">
    <property type="entry name" value="DISEASERSIST"/>
</dbReference>
<reference evidence="2 3" key="1">
    <citation type="journal article" date="2014" name="Int. J. Syst. Evol. Microbiol.">
        <title>Complete genome sequence of Corynebacterium casei LMG S-19264T (=DSM 44701T), isolated from a smear-ripened cheese.</title>
        <authorList>
            <consortium name="US DOE Joint Genome Institute (JGI-PGF)"/>
            <person name="Walter F."/>
            <person name="Albersmeier A."/>
            <person name="Kalinowski J."/>
            <person name="Ruckert C."/>
        </authorList>
    </citation>
    <scope>NUCLEOTIDE SEQUENCE [LARGE SCALE GENOMIC DNA]</scope>
    <source>
        <strain evidence="2 3">KCTC 19473</strain>
    </source>
</reference>
<protein>
    <recommendedName>
        <fullName evidence="4">NB-ARC domain-containing protein</fullName>
    </recommendedName>
</protein>
<dbReference type="EMBL" id="BMXL01000020">
    <property type="protein sequence ID" value="GHD31175.1"/>
    <property type="molecule type" value="Genomic_DNA"/>
</dbReference>
<dbReference type="SUPFAM" id="SSF48452">
    <property type="entry name" value="TPR-like"/>
    <property type="match status" value="1"/>
</dbReference>
<dbReference type="PANTHER" id="PTHR47691">
    <property type="entry name" value="REGULATOR-RELATED"/>
    <property type="match status" value="1"/>
</dbReference>
<accession>A0A918XGG3</accession>